<dbReference type="NCBIfam" id="TIGR00231">
    <property type="entry name" value="small_GTP"/>
    <property type="match status" value="1"/>
</dbReference>
<dbReference type="SUPFAM" id="SSF81271">
    <property type="entry name" value="TGS-like"/>
    <property type="match status" value="1"/>
</dbReference>
<protein>
    <submittedName>
        <fullName evidence="5">GTP binding protein</fullName>
    </submittedName>
</protein>
<reference evidence="5 7" key="1">
    <citation type="journal article" date="2004" name="Proc. Natl. Acad. Sci. U.S.A.">
        <title>Genome sequence of Picrophilus torridus and its implications for life around pH 0.</title>
        <authorList>
            <person name="Futterer O."/>
            <person name="Angelov A."/>
            <person name="Liesegang H."/>
            <person name="Gottschalk G."/>
            <person name="Schleper C."/>
            <person name="Schepers B."/>
            <person name="Dock C."/>
            <person name="Antranikian G."/>
            <person name="Liebl W."/>
        </authorList>
    </citation>
    <scope>NUCLEOTIDE SEQUENCE [LARGE SCALE GENOMIC DNA]</scope>
    <source>
        <strain evidence="7">ATCC 700027 / DSM 9790 / JCM 10055 / NBRC 100828</strain>
        <strain evidence="5">DSM 9790</strain>
    </source>
</reference>
<dbReference type="Pfam" id="PF02824">
    <property type="entry name" value="TGS"/>
    <property type="match status" value="1"/>
</dbReference>
<keyword evidence="8" id="KW-1185">Reference proteome</keyword>
<dbReference type="PROSITE" id="PS51880">
    <property type="entry name" value="TGS"/>
    <property type="match status" value="1"/>
</dbReference>
<dbReference type="GeneID" id="2845031"/>
<dbReference type="Pfam" id="PF16897">
    <property type="entry name" value="MMR_HSR1_Xtn"/>
    <property type="match status" value="1"/>
</dbReference>
<accession>Q6L2I1</accession>
<name>Q6L2I1_PICTO</name>
<dbReference type="InterPro" id="IPR012675">
    <property type="entry name" value="Beta-grasp_dom_sf"/>
</dbReference>
<dbReference type="FunCoup" id="Q6L2I1">
    <property type="interactions" value="210"/>
</dbReference>
<dbReference type="InterPro" id="IPR004095">
    <property type="entry name" value="TGS"/>
</dbReference>
<dbReference type="InterPro" id="IPR006074">
    <property type="entry name" value="GTP1-OBG_CS"/>
</dbReference>
<organism evidence="5 7">
    <name type="scientific">Picrophilus torridus (strain ATCC 700027 / DSM 9790 / JCM 10055 / NBRC 100828 / KAW 2/3)</name>
    <dbReference type="NCBI Taxonomy" id="1122961"/>
    <lineage>
        <taxon>Archaea</taxon>
        <taxon>Methanobacteriati</taxon>
        <taxon>Thermoplasmatota</taxon>
        <taxon>Thermoplasmata</taxon>
        <taxon>Thermoplasmatales</taxon>
        <taxon>Picrophilaceae</taxon>
        <taxon>Picrophilus</taxon>
    </lineage>
</organism>
<dbReference type="InterPro" id="IPR006073">
    <property type="entry name" value="GTP-bd"/>
</dbReference>
<dbReference type="InterPro" id="IPR027417">
    <property type="entry name" value="P-loop_NTPase"/>
</dbReference>
<dbReference type="EMBL" id="AE017261">
    <property type="protein sequence ID" value="AAT42821.1"/>
    <property type="molecule type" value="Genomic_DNA"/>
</dbReference>
<evidence type="ECO:0000259" key="4">
    <source>
        <dbReference type="PROSITE" id="PS51880"/>
    </source>
</evidence>
<dbReference type="PaxDb" id="263820-PTO0236"/>
<dbReference type="EMBL" id="FWYE01000005">
    <property type="protein sequence ID" value="SMD31581.1"/>
    <property type="molecule type" value="Genomic_DNA"/>
</dbReference>
<dbReference type="GO" id="GO:0003924">
    <property type="term" value="F:GTPase activity"/>
    <property type="evidence" value="ECO:0007669"/>
    <property type="project" value="InterPro"/>
</dbReference>
<dbReference type="InParanoid" id="Q6L2I1"/>
<dbReference type="InterPro" id="IPR045001">
    <property type="entry name" value="DRG"/>
</dbReference>
<reference evidence="5" key="2">
    <citation type="submission" date="2004-02" db="EMBL/GenBank/DDBJ databases">
        <authorList>
            <person name="Fuetterer O."/>
            <person name="Angelov A."/>
            <person name="Liesegang H."/>
            <person name="Gottschalk G."/>
            <person name="Schleper C."/>
            <person name="Schepers B."/>
            <person name="Dock C."/>
            <person name="Antranikian G."/>
            <person name="Liebl W."/>
        </authorList>
    </citation>
    <scope>NUCLEOTIDE SEQUENCE</scope>
    <source>
        <strain evidence="5">DSM 9790</strain>
    </source>
</reference>
<dbReference type="InterPro" id="IPR031662">
    <property type="entry name" value="GTP-binding_2"/>
</dbReference>
<dbReference type="PATRIC" id="fig|263820.9.peg.254"/>
<dbReference type="PROSITE" id="PS51710">
    <property type="entry name" value="G_OBG"/>
    <property type="match status" value="1"/>
</dbReference>
<dbReference type="AlphaFoldDB" id="Q6L2I1"/>
<dbReference type="KEGG" id="pto:PTO0236"/>
<proteinExistence type="predicted"/>
<dbReference type="OrthoDB" id="372125at2157"/>
<dbReference type="InterPro" id="IPR005225">
    <property type="entry name" value="Small_GTP-bd"/>
</dbReference>
<sequence length="359" mass="40630">MPTIGERIKELEEEIKRTQYNKATEKHIGILKAKISKLEMEESAHKKASGHGFYVPKTGDATVALVGYPNVGKSSLLNKLTNKKSEVGNFAFTTLTIVPGTMNYRGAQIQILDLPGIIDNAALGAGRGREVLAAVRNADLILIVTDPETKGLDRIKSELYKAGIVLNKKRKDISFKKSNYGGLRIYKPRNIDLSDDDIRDIAKEFKVVNGTLYIRENIDYDDLIDFFKGNIVYIKAILVINKIDLANRPLDDIEMSFNDYIEVSAEKNINIEKLKEKIFDNLDLIRIYMKNKSGEVDYERPMILNNGSTVREVCRKISREMLNSFRYAIISGPNRKAEMRVGLDYELKDEDTVTLISKN</sequence>
<evidence type="ECO:0000256" key="1">
    <source>
        <dbReference type="ARBA" id="ARBA00022741"/>
    </source>
</evidence>
<dbReference type="Proteomes" id="UP000192315">
    <property type="component" value="Unassembled WGS sequence"/>
</dbReference>
<evidence type="ECO:0000259" key="3">
    <source>
        <dbReference type="PROSITE" id="PS51710"/>
    </source>
</evidence>
<dbReference type="PRINTS" id="PR00326">
    <property type="entry name" value="GTP1OBG"/>
</dbReference>
<evidence type="ECO:0000256" key="2">
    <source>
        <dbReference type="ARBA" id="ARBA00023134"/>
    </source>
</evidence>
<keyword evidence="1" id="KW-0547">Nucleotide-binding</keyword>
<accession>A0A8G2FY02</accession>
<dbReference type="HOGENOM" id="CLU_044997_0_0_2"/>
<dbReference type="RefSeq" id="WP_011177037.1">
    <property type="nucleotide sequence ID" value="NC_005877.1"/>
</dbReference>
<reference evidence="6 8" key="3">
    <citation type="submission" date="2017-04" db="EMBL/GenBank/DDBJ databases">
        <authorList>
            <person name="Varghese N."/>
            <person name="Submissions S."/>
        </authorList>
    </citation>
    <scope>NUCLEOTIDE SEQUENCE [LARGE SCALE GENOMIC DNA]</scope>
    <source>
        <strain evidence="6 8">DSM 9789</strain>
    </source>
</reference>
<dbReference type="Gene3D" id="3.10.20.30">
    <property type="match status" value="1"/>
</dbReference>
<dbReference type="CDD" id="cd01896">
    <property type="entry name" value="DRG"/>
    <property type="match status" value="1"/>
</dbReference>
<evidence type="ECO:0000313" key="8">
    <source>
        <dbReference type="Proteomes" id="UP000192315"/>
    </source>
</evidence>
<evidence type="ECO:0000313" key="5">
    <source>
        <dbReference type="EMBL" id="AAT42821.1"/>
    </source>
</evidence>
<dbReference type="InterPro" id="IPR031167">
    <property type="entry name" value="G_OBG"/>
</dbReference>
<evidence type="ECO:0000313" key="6">
    <source>
        <dbReference type="EMBL" id="SMD31581.1"/>
    </source>
</evidence>
<dbReference type="eggNOG" id="arCOG00358">
    <property type="taxonomic scope" value="Archaea"/>
</dbReference>
<dbReference type="InterPro" id="IPR012676">
    <property type="entry name" value="TGS-like"/>
</dbReference>
<feature type="domain" description="OBG-type G" evidence="3">
    <location>
        <begin position="61"/>
        <end position="283"/>
    </location>
</feature>
<dbReference type="STRING" id="263820.PTO0236"/>
<dbReference type="Pfam" id="PF01926">
    <property type="entry name" value="MMR_HSR1"/>
    <property type="match status" value="1"/>
</dbReference>
<dbReference type="PANTHER" id="PTHR43127">
    <property type="entry name" value="DEVELOPMENTALLY-REGULATED GTP-BINDING PROTEIN 2"/>
    <property type="match status" value="1"/>
</dbReference>
<feature type="domain" description="TGS" evidence="4">
    <location>
        <begin position="283"/>
        <end position="357"/>
    </location>
</feature>
<keyword evidence="2" id="KW-0342">GTP-binding</keyword>
<dbReference type="Proteomes" id="UP000000438">
    <property type="component" value="Chromosome"/>
</dbReference>
<evidence type="ECO:0000313" key="7">
    <source>
        <dbReference type="Proteomes" id="UP000000438"/>
    </source>
</evidence>
<dbReference type="Gene3D" id="3.40.50.300">
    <property type="entry name" value="P-loop containing nucleotide triphosphate hydrolases"/>
    <property type="match status" value="1"/>
</dbReference>
<gene>
    <name evidence="5" type="ordered locus">PTO0236</name>
    <name evidence="6" type="ORF">SAMN02745355_1534</name>
</gene>
<dbReference type="PROSITE" id="PS00905">
    <property type="entry name" value="GTP1_OBG"/>
    <property type="match status" value="1"/>
</dbReference>
<dbReference type="SUPFAM" id="SSF52540">
    <property type="entry name" value="P-loop containing nucleoside triphosphate hydrolases"/>
    <property type="match status" value="1"/>
</dbReference>
<dbReference type="GO" id="GO:0005525">
    <property type="term" value="F:GTP binding"/>
    <property type="evidence" value="ECO:0007669"/>
    <property type="project" value="UniProtKB-KW"/>
</dbReference>